<dbReference type="EMBL" id="CP080333">
    <property type="protein sequence ID" value="QYL15448.1"/>
    <property type="molecule type" value="Genomic_DNA"/>
</dbReference>
<reference evidence="3 4" key="1">
    <citation type="submission" date="2021-07" db="EMBL/GenBank/DDBJ databases">
        <title>Whole genome sequencing of non-tuberculosis mycobacteria type-strains.</title>
        <authorList>
            <person name="Igarashi Y."/>
            <person name="Osugi A."/>
            <person name="Mitarai S."/>
        </authorList>
    </citation>
    <scope>NUCLEOTIDE SEQUENCE [LARGE SCALE GENOMIC DNA]</scope>
    <source>
        <strain evidence="3 4">JCM 16370</strain>
    </source>
</reference>
<name>A0ABX8VCD3_9MYCO</name>
<feature type="transmembrane region" description="Helical" evidence="1">
    <location>
        <begin position="12"/>
        <end position="36"/>
    </location>
</feature>
<keyword evidence="1" id="KW-0472">Membrane</keyword>
<dbReference type="InterPro" id="IPR018649">
    <property type="entry name" value="SHOCT"/>
</dbReference>
<accession>A0ABX8VCD3</accession>
<organism evidence="3 4">
    <name type="scientific">Mycolicibacterium pallens</name>
    <dbReference type="NCBI Taxonomy" id="370524"/>
    <lineage>
        <taxon>Bacteria</taxon>
        <taxon>Bacillati</taxon>
        <taxon>Actinomycetota</taxon>
        <taxon>Actinomycetes</taxon>
        <taxon>Mycobacteriales</taxon>
        <taxon>Mycobacteriaceae</taxon>
        <taxon>Mycolicibacterium</taxon>
    </lineage>
</organism>
<evidence type="ECO:0000313" key="3">
    <source>
        <dbReference type="EMBL" id="QYL15448.1"/>
    </source>
</evidence>
<feature type="domain" description="SHOCT" evidence="2">
    <location>
        <begin position="57"/>
        <end position="82"/>
    </location>
</feature>
<keyword evidence="1" id="KW-0812">Transmembrane</keyword>
<evidence type="ECO:0000259" key="2">
    <source>
        <dbReference type="Pfam" id="PF09851"/>
    </source>
</evidence>
<evidence type="ECO:0000256" key="1">
    <source>
        <dbReference type="SAM" id="Phobius"/>
    </source>
</evidence>
<keyword evidence="1" id="KW-1133">Transmembrane helix</keyword>
<dbReference type="Pfam" id="PF09851">
    <property type="entry name" value="SHOCT"/>
    <property type="match status" value="1"/>
</dbReference>
<evidence type="ECO:0000313" key="4">
    <source>
        <dbReference type="Proteomes" id="UP000825367"/>
    </source>
</evidence>
<dbReference type="RefSeq" id="WP_096312950.1">
    <property type="nucleotide sequence ID" value="NZ_BAAAVX010000030.1"/>
</dbReference>
<dbReference type="Proteomes" id="UP000825367">
    <property type="component" value="Chromosome"/>
</dbReference>
<proteinExistence type="predicted"/>
<protein>
    <submittedName>
        <fullName evidence="3">SHOCT domain-containing protein</fullName>
    </submittedName>
</protein>
<keyword evidence="4" id="KW-1185">Reference proteome</keyword>
<sequence>MMFWYDHNMGWWGYAGMGIGMILFWALLIVGIVALIRYLSDSSRDASAAPPPTASSPEQLLADRFARGEIDEAEFQQRRAVLRDHIRH</sequence>
<gene>
    <name evidence="3" type="ORF">K0O64_20355</name>
</gene>